<dbReference type="InterPro" id="IPR036749">
    <property type="entry name" value="Expansin_CBD_sf"/>
</dbReference>
<feature type="compositionally biased region" description="Polar residues" evidence="1">
    <location>
        <begin position="8"/>
        <end position="19"/>
    </location>
</feature>
<dbReference type="AlphaFoldDB" id="A0A2G2WBS0"/>
<dbReference type="STRING" id="33114.A0A2G2WBS0"/>
<evidence type="ECO:0000313" key="3">
    <source>
        <dbReference type="Proteomes" id="UP000224567"/>
    </source>
</evidence>
<dbReference type="Gene3D" id="2.60.40.760">
    <property type="entry name" value="Expansin, cellulose-binding-like domain"/>
    <property type="match status" value="1"/>
</dbReference>
<accession>A0A2G2WBS0</accession>
<evidence type="ECO:0000256" key="1">
    <source>
        <dbReference type="SAM" id="MobiDB-lite"/>
    </source>
</evidence>
<gene>
    <name evidence="2" type="ORF">CQW23_16719</name>
</gene>
<keyword evidence="3" id="KW-1185">Reference proteome</keyword>
<feature type="region of interest" description="Disordered" evidence="1">
    <location>
        <begin position="1"/>
        <end position="34"/>
    </location>
</feature>
<dbReference type="OrthoDB" id="5823761at2759"/>
<dbReference type="EMBL" id="MLFT02000007">
    <property type="protein sequence ID" value="PHT42694.1"/>
    <property type="molecule type" value="Genomic_DNA"/>
</dbReference>
<proteinExistence type="predicted"/>
<comment type="caution">
    <text evidence="2">The sequence shown here is derived from an EMBL/GenBank/DDBJ whole genome shotgun (WGS) entry which is preliminary data.</text>
</comment>
<name>A0A2G2WBS0_CAPBA</name>
<reference evidence="2 3" key="1">
    <citation type="journal article" date="2017" name="Genome Biol.">
        <title>New reference genome sequences of hot pepper reveal the massive evolution of plant disease-resistance genes by retroduplication.</title>
        <authorList>
            <person name="Kim S."/>
            <person name="Park J."/>
            <person name="Yeom S.I."/>
            <person name="Kim Y.M."/>
            <person name="Seo E."/>
            <person name="Kim K.T."/>
            <person name="Kim M.S."/>
            <person name="Lee J.M."/>
            <person name="Cheong K."/>
            <person name="Shin H.S."/>
            <person name="Kim S.B."/>
            <person name="Han K."/>
            <person name="Lee J."/>
            <person name="Park M."/>
            <person name="Lee H.A."/>
            <person name="Lee H.Y."/>
            <person name="Lee Y."/>
            <person name="Oh S."/>
            <person name="Lee J.H."/>
            <person name="Choi E."/>
            <person name="Choi E."/>
            <person name="Lee S.E."/>
            <person name="Jeon J."/>
            <person name="Kim H."/>
            <person name="Choi G."/>
            <person name="Song H."/>
            <person name="Lee J."/>
            <person name="Lee S.C."/>
            <person name="Kwon J.K."/>
            <person name="Lee H.Y."/>
            <person name="Koo N."/>
            <person name="Hong Y."/>
            <person name="Kim R.W."/>
            <person name="Kang W.H."/>
            <person name="Huh J.H."/>
            <person name="Kang B.C."/>
            <person name="Yang T.J."/>
            <person name="Lee Y.H."/>
            <person name="Bennetzen J.L."/>
            <person name="Choi D."/>
        </authorList>
    </citation>
    <scope>NUCLEOTIDE SEQUENCE [LARGE SCALE GENOMIC DNA]</scope>
    <source>
        <strain evidence="3">cv. PBC81</strain>
    </source>
</reference>
<organism evidence="2 3">
    <name type="scientific">Capsicum baccatum</name>
    <name type="common">Peruvian pepper</name>
    <dbReference type="NCBI Taxonomy" id="33114"/>
    <lineage>
        <taxon>Eukaryota</taxon>
        <taxon>Viridiplantae</taxon>
        <taxon>Streptophyta</taxon>
        <taxon>Embryophyta</taxon>
        <taxon>Tracheophyta</taxon>
        <taxon>Spermatophyta</taxon>
        <taxon>Magnoliopsida</taxon>
        <taxon>eudicotyledons</taxon>
        <taxon>Gunneridae</taxon>
        <taxon>Pentapetalae</taxon>
        <taxon>asterids</taxon>
        <taxon>lamiids</taxon>
        <taxon>Solanales</taxon>
        <taxon>Solanaceae</taxon>
        <taxon>Solanoideae</taxon>
        <taxon>Capsiceae</taxon>
        <taxon>Capsicum</taxon>
    </lineage>
</organism>
<protein>
    <submittedName>
        <fullName evidence="2">Uncharacterized protein</fullName>
    </submittedName>
</protein>
<dbReference type="Proteomes" id="UP000224567">
    <property type="component" value="Unassembled WGS sequence"/>
</dbReference>
<reference evidence="3" key="2">
    <citation type="journal article" date="2017" name="J. Anim. Genet.">
        <title>Multiple reference genome sequences of hot pepper reveal the massive evolution of plant disease resistance genes by retroduplication.</title>
        <authorList>
            <person name="Kim S."/>
            <person name="Park J."/>
            <person name="Yeom S.-I."/>
            <person name="Kim Y.-M."/>
            <person name="Seo E."/>
            <person name="Kim K.-T."/>
            <person name="Kim M.-S."/>
            <person name="Lee J.M."/>
            <person name="Cheong K."/>
            <person name="Shin H.-S."/>
            <person name="Kim S.-B."/>
            <person name="Han K."/>
            <person name="Lee J."/>
            <person name="Park M."/>
            <person name="Lee H.-A."/>
            <person name="Lee H.-Y."/>
            <person name="Lee Y."/>
            <person name="Oh S."/>
            <person name="Lee J.H."/>
            <person name="Choi E."/>
            <person name="Choi E."/>
            <person name="Lee S.E."/>
            <person name="Jeon J."/>
            <person name="Kim H."/>
            <person name="Choi G."/>
            <person name="Song H."/>
            <person name="Lee J."/>
            <person name="Lee S.-C."/>
            <person name="Kwon J.-K."/>
            <person name="Lee H.-Y."/>
            <person name="Koo N."/>
            <person name="Hong Y."/>
            <person name="Kim R.W."/>
            <person name="Kang W.-H."/>
            <person name="Huh J.H."/>
            <person name="Kang B.-C."/>
            <person name="Yang T.-J."/>
            <person name="Lee Y.-H."/>
            <person name="Bennetzen J.L."/>
            <person name="Choi D."/>
        </authorList>
    </citation>
    <scope>NUCLEOTIDE SEQUENCE [LARGE SCALE GENOMIC DNA]</scope>
    <source>
        <strain evidence="3">cv. PBC81</strain>
    </source>
</reference>
<evidence type="ECO:0000313" key="2">
    <source>
        <dbReference type="EMBL" id="PHT42694.1"/>
    </source>
</evidence>
<sequence>MKSVSIKPKQSISVPQDSGSHSKIERQSALSRGGPSVRLIRVESKCQVDIEYQRVPFKYATGAHLMVKVHESSKFPNYFAIALLNKGGLSDITSLGLATDRNFLIDFVAGTGVTGTRIPEFSPC</sequence>